<dbReference type="Proteomes" id="UP000283523">
    <property type="component" value="Unassembled WGS sequence"/>
</dbReference>
<evidence type="ECO:0000256" key="1">
    <source>
        <dbReference type="ARBA" id="ARBA00004571"/>
    </source>
</evidence>
<dbReference type="EMBL" id="QXED01000009">
    <property type="protein sequence ID" value="RIV19037.1"/>
    <property type="molecule type" value="Genomic_DNA"/>
</dbReference>
<dbReference type="Pfam" id="PF13715">
    <property type="entry name" value="CarbopepD_reg_2"/>
    <property type="match status" value="1"/>
</dbReference>
<evidence type="ECO:0000256" key="5">
    <source>
        <dbReference type="ARBA" id="ARBA00022496"/>
    </source>
</evidence>
<dbReference type="SUPFAM" id="SSF56935">
    <property type="entry name" value="Porins"/>
    <property type="match status" value="1"/>
</dbReference>
<evidence type="ECO:0000256" key="14">
    <source>
        <dbReference type="PROSITE-ProRule" id="PRU01360"/>
    </source>
</evidence>
<evidence type="ECO:0000256" key="7">
    <source>
        <dbReference type="ARBA" id="ARBA00022729"/>
    </source>
</evidence>
<evidence type="ECO:0000259" key="17">
    <source>
        <dbReference type="Pfam" id="PF00593"/>
    </source>
</evidence>
<organism evidence="19 20">
    <name type="scientific">Fibrisoma montanum</name>
    <dbReference type="NCBI Taxonomy" id="2305895"/>
    <lineage>
        <taxon>Bacteria</taxon>
        <taxon>Pseudomonadati</taxon>
        <taxon>Bacteroidota</taxon>
        <taxon>Cytophagia</taxon>
        <taxon>Cytophagales</taxon>
        <taxon>Spirosomataceae</taxon>
        <taxon>Fibrisoma</taxon>
    </lineage>
</organism>
<dbReference type="GO" id="GO:0030246">
    <property type="term" value="F:carbohydrate binding"/>
    <property type="evidence" value="ECO:0007669"/>
    <property type="project" value="InterPro"/>
</dbReference>
<evidence type="ECO:0000259" key="18">
    <source>
        <dbReference type="Pfam" id="PF07715"/>
    </source>
</evidence>
<dbReference type="PANTHER" id="PTHR32552">
    <property type="entry name" value="FERRICHROME IRON RECEPTOR-RELATED"/>
    <property type="match status" value="1"/>
</dbReference>
<keyword evidence="11 14" id="KW-0472">Membrane</keyword>
<evidence type="ECO:0000313" key="20">
    <source>
        <dbReference type="Proteomes" id="UP000283523"/>
    </source>
</evidence>
<dbReference type="InterPro" id="IPR013784">
    <property type="entry name" value="Carb-bd-like_fold"/>
</dbReference>
<feature type="chain" id="PRO_5019485385" evidence="16">
    <location>
        <begin position="31"/>
        <end position="799"/>
    </location>
</feature>
<dbReference type="GO" id="GO:0015891">
    <property type="term" value="P:siderophore transport"/>
    <property type="evidence" value="ECO:0007669"/>
    <property type="project" value="InterPro"/>
</dbReference>
<keyword evidence="10 15" id="KW-0798">TonB box</keyword>
<gene>
    <name evidence="19" type="ORF">DYU11_26430</name>
</gene>
<sequence length="799" mass="90287">MSLNTNYFCRMKFSYTCILVLMLLSNRIMAQSPKGTLRGNVTTLDGQPAAFINVVVKGGKVGVTTDGDGNFTLRNLPEGEQTLLVSAVGFEPIEQTVTVSSNPEATVSVTLKSTAKQLGEVVVTGQKRRTATATKLDVPLLDIPVSVQIVGQDLIQQQQIINMADVVKNVSGVTLTGSYSGGYQFFNSRGFDMNNWTNFRRNGTLLWNMGNHFADFYENIEFLKGPAAILYGDVAPGGIINFVTKKPLNYNYRRIDLKVGQYGLVRPSVDISGPLNASRTLKYRLNATYERSNSFRDVVNNKTLMLAPVITWDISPRLSWTVEANYKKDNRVGDPGLVSPDRTFQGLSRLPINTFLGEKSATYNYLNTSLFSTVNYQLSRSWSVRNLLSYTLTERTPLNIYPQNDADLLGNITRQQYYFKQRFNTYTASLDLVGSVTTGPLTHNVLVGADYVEDTNLGLGFLSVEIPGTFNMFRPNYGEQVLEPFKEEADNYRSFYTRWGFYAQDQIGLFNDRLQVLLGLRYNQYTNGNRYDNASDVPEGYKPVEVNPLIPRVGLVYKPRTWMSVYGSYSQSYEVNGFDYIDPNLMLQNTKGDQIEVGVKSNLLRERLGVTVALFRINKDNVYTYADSDQRPTGFPIINWSEDERYYTYYAPRYQSQGIEVDVNGRITDNLKVNANASFIRAEVVDDPAFPKGNWLPNQPRQSYSVWASYRVPRLLPGLELGYGIFHKGQFYGALDNTVASLTRPYSTMDASIAYAWKGFRTQLNVTNLTNQTSYLRQFGGRWEPQWPRRAILGVSYKF</sequence>
<evidence type="ECO:0000313" key="19">
    <source>
        <dbReference type="EMBL" id="RIV19037.1"/>
    </source>
</evidence>
<comment type="subcellular location">
    <subcellularLocation>
        <location evidence="1 14">Cell outer membrane</location>
        <topology evidence="1 14">Multi-pass membrane protein</topology>
    </subcellularLocation>
</comment>
<keyword evidence="6 14" id="KW-0812">Transmembrane</keyword>
<dbReference type="NCBIfam" id="TIGR01783">
    <property type="entry name" value="TonB-siderophor"/>
    <property type="match status" value="1"/>
</dbReference>
<keyword evidence="9" id="KW-0406">Ion transport</keyword>
<keyword evidence="20" id="KW-1185">Reference proteome</keyword>
<evidence type="ECO:0000256" key="12">
    <source>
        <dbReference type="ARBA" id="ARBA00023170"/>
    </source>
</evidence>
<dbReference type="SUPFAM" id="SSF49452">
    <property type="entry name" value="Starch-binding domain-like"/>
    <property type="match status" value="1"/>
</dbReference>
<dbReference type="InterPro" id="IPR039426">
    <property type="entry name" value="TonB-dep_rcpt-like"/>
</dbReference>
<feature type="domain" description="TonB-dependent receptor-like beta-barrel" evidence="17">
    <location>
        <begin position="312"/>
        <end position="769"/>
    </location>
</feature>
<keyword evidence="13 14" id="KW-0998">Cell outer membrane</keyword>
<evidence type="ECO:0000256" key="16">
    <source>
        <dbReference type="SAM" id="SignalP"/>
    </source>
</evidence>
<evidence type="ECO:0000256" key="8">
    <source>
        <dbReference type="ARBA" id="ARBA00023004"/>
    </source>
</evidence>
<dbReference type="PANTHER" id="PTHR32552:SF68">
    <property type="entry name" value="FERRICHROME OUTER MEMBRANE TRANSPORTER_PHAGE RECEPTOR"/>
    <property type="match status" value="1"/>
</dbReference>
<keyword evidence="3 14" id="KW-0813">Transport</keyword>
<evidence type="ECO:0000256" key="10">
    <source>
        <dbReference type="ARBA" id="ARBA00023077"/>
    </source>
</evidence>
<evidence type="ECO:0000256" key="13">
    <source>
        <dbReference type="ARBA" id="ARBA00023237"/>
    </source>
</evidence>
<comment type="caution">
    <text evidence="19">The sequence shown here is derived from an EMBL/GenBank/DDBJ whole genome shotgun (WGS) entry which is preliminary data.</text>
</comment>
<comment type="similarity">
    <text evidence="2 14 15">Belongs to the TonB-dependent receptor family.</text>
</comment>
<dbReference type="InterPro" id="IPR000531">
    <property type="entry name" value="Beta-barrel_TonB"/>
</dbReference>
<accession>A0A418M0D1</accession>
<dbReference type="Gene3D" id="2.170.130.10">
    <property type="entry name" value="TonB-dependent receptor, plug domain"/>
    <property type="match status" value="1"/>
</dbReference>
<name>A0A418M0D1_9BACT</name>
<evidence type="ECO:0000256" key="15">
    <source>
        <dbReference type="RuleBase" id="RU003357"/>
    </source>
</evidence>
<dbReference type="Pfam" id="PF00593">
    <property type="entry name" value="TonB_dep_Rec_b-barrel"/>
    <property type="match status" value="1"/>
</dbReference>
<proteinExistence type="inferred from homology"/>
<dbReference type="AlphaFoldDB" id="A0A418M0D1"/>
<dbReference type="CDD" id="cd01347">
    <property type="entry name" value="ligand_gated_channel"/>
    <property type="match status" value="1"/>
</dbReference>
<dbReference type="Pfam" id="PF07715">
    <property type="entry name" value="Plug"/>
    <property type="match status" value="1"/>
</dbReference>
<evidence type="ECO:0000256" key="11">
    <source>
        <dbReference type="ARBA" id="ARBA00023136"/>
    </source>
</evidence>
<feature type="signal peptide" evidence="16">
    <location>
        <begin position="1"/>
        <end position="30"/>
    </location>
</feature>
<keyword evidence="5" id="KW-0410">Iron transport</keyword>
<evidence type="ECO:0000256" key="4">
    <source>
        <dbReference type="ARBA" id="ARBA00022452"/>
    </source>
</evidence>
<keyword evidence="8" id="KW-0408">Iron</keyword>
<dbReference type="GO" id="GO:0015344">
    <property type="term" value="F:siderophore uptake transmembrane transporter activity"/>
    <property type="evidence" value="ECO:0007669"/>
    <property type="project" value="TreeGrafter"/>
</dbReference>
<dbReference type="GO" id="GO:0009279">
    <property type="term" value="C:cell outer membrane"/>
    <property type="evidence" value="ECO:0007669"/>
    <property type="project" value="UniProtKB-SubCell"/>
</dbReference>
<keyword evidence="12 19" id="KW-0675">Receptor</keyword>
<evidence type="ECO:0000256" key="2">
    <source>
        <dbReference type="ARBA" id="ARBA00009810"/>
    </source>
</evidence>
<dbReference type="Gene3D" id="2.40.170.20">
    <property type="entry name" value="TonB-dependent receptor, beta-barrel domain"/>
    <property type="match status" value="1"/>
</dbReference>
<dbReference type="PROSITE" id="PS52016">
    <property type="entry name" value="TONB_DEPENDENT_REC_3"/>
    <property type="match status" value="1"/>
</dbReference>
<reference evidence="19 20" key="1">
    <citation type="submission" date="2018-08" db="EMBL/GenBank/DDBJ databases">
        <title>Fibrisoma montanum sp. nov., isolated from Danxia mountain soil.</title>
        <authorList>
            <person name="Huang Y."/>
        </authorList>
    </citation>
    <scope>NUCLEOTIDE SEQUENCE [LARGE SCALE GENOMIC DNA]</scope>
    <source>
        <strain evidence="19 20">HYT19</strain>
    </source>
</reference>
<dbReference type="InterPro" id="IPR010105">
    <property type="entry name" value="TonB_sidphr_rcpt"/>
</dbReference>
<feature type="domain" description="TonB-dependent receptor plug" evidence="18">
    <location>
        <begin position="140"/>
        <end position="239"/>
    </location>
</feature>
<keyword evidence="7 16" id="KW-0732">Signal</keyword>
<dbReference type="InterPro" id="IPR036942">
    <property type="entry name" value="Beta-barrel_TonB_sf"/>
</dbReference>
<dbReference type="InterPro" id="IPR037066">
    <property type="entry name" value="Plug_dom_sf"/>
</dbReference>
<evidence type="ECO:0000256" key="9">
    <source>
        <dbReference type="ARBA" id="ARBA00023065"/>
    </source>
</evidence>
<keyword evidence="4 14" id="KW-1134">Transmembrane beta strand</keyword>
<evidence type="ECO:0000256" key="6">
    <source>
        <dbReference type="ARBA" id="ARBA00022692"/>
    </source>
</evidence>
<dbReference type="InterPro" id="IPR012910">
    <property type="entry name" value="Plug_dom"/>
</dbReference>
<protein>
    <submittedName>
        <fullName evidence="19">TonB-dependent receptor</fullName>
    </submittedName>
</protein>
<dbReference type="Gene3D" id="2.60.40.1120">
    <property type="entry name" value="Carboxypeptidase-like, regulatory domain"/>
    <property type="match status" value="1"/>
</dbReference>
<evidence type="ECO:0000256" key="3">
    <source>
        <dbReference type="ARBA" id="ARBA00022448"/>
    </source>
</evidence>
<dbReference type="GO" id="GO:0038023">
    <property type="term" value="F:signaling receptor activity"/>
    <property type="evidence" value="ECO:0007669"/>
    <property type="project" value="InterPro"/>
</dbReference>